<accession>A0A8J7R4L9</accession>
<keyword evidence="2 8" id="KW-0813">Transport</keyword>
<dbReference type="EMBL" id="JAGGKE010000005">
    <property type="protein sequence ID" value="MBP1901884.1"/>
    <property type="molecule type" value="Genomic_DNA"/>
</dbReference>
<comment type="caution">
    <text evidence="10">The sequence shown here is derived from an EMBL/GenBank/DDBJ whole genome shotgun (WGS) entry which is preliminary data.</text>
</comment>
<dbReference type="GO" id="GO:0055085">
    <property type="term" value="P:transmembrane transport"/>
    <property type="evidence" value="ECO:0007669"/>
    <property type="project" value="InterPro"/>
</dbReference>
<feature type="transmembrane region" description="Helical" evidence="8">
    <location>
        <begin position="29"/>
        <end position="53"/>
    </location>
</feature>
<keyword evidence="4" id="KW-0997">Cell inner membrane</keyword>
<feature type="domain" description="ABC transmembrane type-1" evidence="9">
    <location>
        <begin position="83"/>
        <end position="273"/>
    </location>
</feature>
<dbReference type="PANTHER" id="PTHR43357:SF4">
    <property type="entry name" value="INNER MEMBRANE ABC TRANSPORTER PERMEASE PROTEIN YDCV"/>
    <property type="match status" value="1"/>
</dbReference>
<evidence type="ECO:0000256" key="3">
    <source>
        <dbReference type="ARBA" id="ARBA00022475"/>
    </source>
</evidence>
<evidence type="ECO:0000256" key="7">
    <source>
        <dbReference type="ARBA" id="ARBA00023136"/>
    </source>
</evidence>
<feature type="transmembrane region" description="Helical" evidence="8">
    <location>
        <begin position="87"/>
        <end position="109"/>
    </location>
</feature>
<feature type="transmembrane region" description="Helical" evidence="8">
    <location>
        <begin position="148"/>
        <end position="176"/>
    </location>
</feature>
<dbReference type="OrthoDB" id="11163at2157"/>
<evidence type="ECO:0000256" key="1">
    <source>
        <dbReference type="ARBA" id="ARBA00004429"/>
    </source>
</evidence>
<dbReference type="InterPro" id="IPR000515">
    <property type="entry name" value="MetI-like"/>
</dbReference>
<evidence type="ECO:0000259" key="9">
    <source>
        <dbReference type="PROSITE" id="PS50928"/>
    </source>
</evidence>
<organism evidence="10 11">
    <name type="scientific">Halorubrum trapanicum</name>
    <dbReference type="NCBI Taxonomy" id="29284"/>
    <lineage>
        <taxon>Archaea</taxon>
        <taxon>Methanobacteriati</taxon>
        <taxon>Methanobacteriota</taxon>
        <taxon>Stenosarchaea group</taxon>
        <taxon>Halobacteria</taxon>
        <taxon>Halobacteriales</taxon>
        <taxon>Haloferacaceae</taxon>
        <taxon>Halorubrum</taxon>
    </lineage>
</organism>
<keyword evidence="5 8" id="KW-0812">Transmembrane</keyword>
<evidence type="ECO:0000256" key="8">
    <source>
        <dbReference type="RuleBase" id="RU363032"/>
    </source>
</evidence>
<sequence>MATESSEPAESSDRLLGHQRVEQLLSTSLYVVSGLLLLFLWVPLAIIILLAFAENPVTIFPFEGFTLDNFRLALDSESMRSSLTGSFTIATVAASIATVLGVLASFALTRYRFRLREVYRTFGIIPMVIPGIILGVALRIYFQNLLGILPGFTTVVLAHSLYGLPFVLLIVSARLYTFDESLEEAARDLGADPITVFRDVTLPVIAPAVGAGFLFAWIRSFEDYIRALFLTGPNTDVLTIWMFSRIRQLDAPELNAVSALIVFGVAIALAIAMNVGNVTGYVAGTVTEEE</sequence>
<dbReference type="GO" id="GO:0005886">
    <property type="term" value="C:plasma membrane"/>
    <property type="evidence" value="ECO:0007669"/>
    <property type="project" value="UniProtKB-SubCell"/>
</dbReference>
<keyword evidence="7 8" id="KW-0472">Membrane</keyword>
<comment type="similarity">
    <text evidence="8">Belongs to the binding-protein-dependent transport system permease family.</text>
</comment>
<feature type="transmembrane region" description="Helical" evidence="8">
    <location>
        <begin position="256"/>
        <end position="275"/>
    </location>
</feature>
<dbReference type="InterPro" id="IPR035906">
    <property type="entry name" value="MetI-like_sf"/>
</dbReference>
<dbReference type="PROSITE" id="PS50928">
    <property type="entry name" value="ABC_TM1"/>
    <property type="match status" value="1"/>
</dbReference>
<evidence type="ECO:0000256" key="6">
    <source>
        <dbReference type="ARBA" id="ARBA00022989"/>
    </source>
</evidence>
<gene>
    <name evidence="10" type="ORF">J2744_001562</name>
</gene>
<evidence type="ECO:0000256" key="5">
    <source>
        <dbReference type="ARBA" id="ARBA00022692"/>
    </source>
</evidence>
<dbReference type="RefSeq" id="WP_209546313.1">
    <property type="nucleotide sequence ID" value="NZ_BAAADX010000002.1"/>
</dbReference>
<evidence type="ECO:0000256" key="2">
    <source>
        <dbReference type="ARBA" id="ARBA00022448"/>
    </source>
</evidence>
<evidence type="ECO:0000256" key="4">
    <source>
        <dbReference type="ARBA" id="ARBA00022519"/>
    </source>
</evidence>
<dbReference type="SUPFAM" id="SSF161098">
    <property type="entry name" value="MetI-like"/>
    <property type="match status" value="1"/>
</dbReference>
<dbReference type="Pfam" id="PF00528">
    <property type="entry name" value="BPD_transp_1"/>
    <property type="match status" value="1"/>
</dbReference>
<keyword evidence="11" id="KW-1185">Reference proteome</keyword>
<keyword evidence="3" id="KW-1003">Cell membrane</keyword>
<dbReference type="PANTHER" id="PTHR43357">
    <property type="entry name" value="INNER MEMBRANE ABC TRANSPORTER PERMEASE PROTEIN YDCV"/>
    <property type="match status" value="1"/>
</dbReference>
<name>A0A8J7R4L9_9EURY</name>
<protein>
    <submittedName>
        <fullName evidence="10">Spermidine/putrescine transport system permease protein</fullName>
    </submittedName>
</protein>
<feature type="transmembrane region" description="Helical" evidence="8">
    <location>
        <begin position="121"/>
        <end position="142"/>
    </location>
</feature>
<reference evidence="10 11" key="1">
    <citation type="submission" date="2021-03" db="EMBL/GenBank/DDBJ databases">
        <title>Genomic Encyclopedia of Type Strains, Phase IV (KMG-IV): sequencing the most valuable type-strain genomes for metagenomic binning, comparative biology and taxonomic classification.</title>
        <authorList>
            <person name="Goeker M."/>
        </authorList>
    </citation>
    <scope>NUCLEOTIDE SEQUENCE [LARGE SCALE GENOMIC DNA]</scope>
    <source>
        <strain evidence="10 11">DSM 12287</strain>
    </source>
</reference>
<dbReference type="Proteomes" id="UP000770586">
    <property type="component" value="Unassembled WGS sequence"/>
</dbReference>
<keyword evidence="6 8" id="KW-1133">Transmembrane helix</keyword>
<dbReference type="AlphaFoldDB" id="A0A8J7R4L9"/>
<dbReference type="Gene3D" id="1.10.3720.10">
    <property type="entry name" value="MetI-like"/>
    <property type="match status" value="1"/>
</dbReference>
<proteinExistence type="inferred from homology"/>
<evidence type="ECO:0000313" key="10">
    <source>
        <dbReference type="EMBL" id="MBP1901884.1"/>
    </source>
</evidence>
<feature type="transmembrane region" description="Helical" evidence="8">
    <location>
        <begin position="196"/>
        <end position="218"/>
    </location>
</feature>
<evidence type="ECO:0000313" key="11">
    <source>
        <dbReference type="Proteomes" id="UP000770586"/>
    </source>
</evidence>
<dbReference type="CDD" id="cd06261">
    <property type="entry name" value="TM_PBP2"/>
    <property type="match status" value="1"/>
</dbReference>
<comment type="subcellular location">
    <subcellularLocation>
        <location evidence="1">Cell inner membrane</location>
        <topology evidence="1">Multi-pass membrane protein</topology>
    </subcellularLocation>
    <subcellularLocation>
        <location evidence="8">Cell membrane</location>
        <topology evidence="8">Multi-pass membrane protein</topology>
    </subcellularLocation>
</comment>